<name>A0A1M6BK45_9RHOB</name>
<keyword evidence="6" id="KW-0175">Coiled coil</keyword>
<dbReference type="FunFam" id="3.30.160.20:FF:000004">
    <property type="entry name" value="Peptide chain release factor 1"/>
    <property type="match status" value="1"/>
</dbReference>
<sequence length="375" mass="41676">MRAETQNTVDAIEKSLDLLRQRMDWETASYRLEEFNARVEDPTLWDDPDNAQKLMRERQALVDAMDRYKAMAQELSDNIELIELGEMEDDAEVVADAEKALARLKDRAAAAEIEALLNGEADANDTFLEINAGAGGTESCDWASMLARMYVRWAEKKGYKVELQSESAGDEAGIKSASYKISGHNAYGWLKSESGVHRLVRISPYDSAARRHTSFSSVWVYPVVDDNIEIEVNPADIRVDTYRSSGAGGQHVNTTDSAVRITHEPTGIVVTSSEKSQHQNRDIAMKALKSRLYQMELDRRTADINAAHEAKGDAGWGNQIRSYVLQPYQMVKDLRTSVETSDTQGVLNGDLDRFMAATLAQDVSGKSRAEASAED</sequence>
<evidence type="ECO:0000256" key="6">
    <source>
        <dbReference type="SAM" id="Coils"/>
    </source>
</evidence>
<evidence type="ECO:0000313" key="8">
    <source>
        <dbReference type="EMBL" id="SHI49027.1"/>
    </source>
</evidence>
<comment type="PTM">
    <text evidence="4">Methylated by PrmC. Methylation increases the termination efficiency of RF2.</text>
</comment>
<accession>A0A1M6BK45</accession>
<comment type="similarity">
    <text evidence="1 4">Belongs to the prokaryotic/mitochondrial release factor family.</text>
</comment>
<evidence type="ECO:0000256" key="1">
    <source>
        <dbReference type="ARBA" id="ARBA00010835"/>
    </source>
</evidence>
<evidence type="ECO:0000256" key="2">
    <source>
        <dbReference type="ARBA" id="ARBA00022481"/>
    </source>
</evidence>
<keyword evidence="4" id="KW-0963">Cytoplasm</keyword>
<dbReference type="GO" id="GO:0005737">
    <property type="term" value="C:cytoplasm"/>
    <property type="evidence" value="ECO:0007669"/>
    <property type="project" value="UniProtKB-SubCell"/>
</dbReference>
<dbReference type="Gene3D" id="3.30.160.20">
    <property type="match status" value="1"/>
</dbReference>
<dbReference type="Proteomes" id="UP000184040">
    <property type="component" value="Unassembled WGS sequence"/>
</dbReference>
<evidence type="ECO:0000256" key="5">
    <source>
        <dbReference type="NCBIfam" id="TIGR00020"/>
    </source>
</evidence>
<evidence type="ECO:0000259" key="7">
    <source>
        <dbReference type="PROSITE" id="PS00745"/>
    </source>
</evidence>
<proteinExistence type="inferred from homology"/>
<dbReference type="NCBIfam" id="TIGR00020">
    <property type="entry name" value="prfB"/>
    <property type="match status" value="1"/>
</dbReference>
<dbReference type="InterPro" id="IPR000352">
    <property type="entry name" value="Pep_chain_release_fac_I"/>
</dbReference>
<dbReference type="PROSITE" id="PS00745">
    <property type="entry name" value="RF_PROK_I"/>
    <property type="match status" value="1"/>
</dbReference>
<feature type="modified residue" description="N5-methylglutamine" evidence="4">
    <location>
        <position position="250"/>
    </location>
</feature>
<protein>
    <recommendedName>
        <fullName evidence="4 5">Peptide chain release factor 2</fullName>
        <shortName evidence="4">RF-2</shortName>
    </recommendedName>
</protein>
<dbReference type="PANTHER" id="PTHR43116:SF3">
    <property type="entry name" value="CLASS I PEPTIDE CHAIN RELEASE FACTOR"/>
    <property type="match status" value="1"/>
</dbReference>
<dbReference type="InterPro" id="IPR004374">
    <property type="entry name" value="PrfB"/>
</dbReference>
<gene>
    <name evidence="4" type="primary">prfB</name>
    <name evidence="8" type="ORF">SAMN04488012_101523</name>
</gene>
<feature type="domain" description="Prokaryotic-type class I peptide chain release factors" evidence="7">
    <location>
        <begin position="243"/>
        <end position="259"/>
    </location>
</feature>
<keyword evidence="9" id="KW-1185">Reference proteome</keyword>
<comment type="subcellular location">
    <subcellularLocation>
        <location evidence="4">Cytoplasm</location>
    </subcellularLocation>
</comment>
<dbReference type="Pfam" id="PF03462">
    <property type="entry name" value="PCRF"/>
    <property type="match status" value="1"/>
</dbReference>
<dbReference type="AlphaFoldDB" id="A0A1M6BK45"/>
<dbReference type="Gene3D" id="3.30.70.1660">
    <property type="match status" value="1"/>
</dbReference>
<dbReference type="InterPro" id="IPR005139">
    <property type="entry name" value="PCRF"/>
</dbReference>
<keyword evidence="3 4" id="KW-0648">Protein biosynthesis</keyword>
<evidence type="ECO:0000256" key="4">
    <source>
        <dbReference type="HAMAP-Rule" id="MF_00094"/>
    </source>
</evidence>
<dbReference type="PANTHER" id="PTHR43116">
    <property type="entry name" value="PEPTIDE CHAIN RELEASE FACTOR 2"/>
    <property type="match status" value="1"/>
</dbReference>
<feature type="coiled-coil region" evidence="6">
    <location>
        <begin position="51"/>
        <end position="114"/>
    </location>
</feature>
<evidence type="ECO:0000313" key="9">
    <source>
        <dbReference type="Proteomes" id="UP000184040"/>
    </source>
</evidence>
<dbReference type="SMART" id="SM00937">
    <property type="entry name" value="PCRF"/>
    <property type="match status" value="1"/>
</dbReference>
<evidence type="ECO:0000256" key="3">
    <source>
        <dbReference type="ARBA" id="ARBA00022917"/>
    </source>
</evidence>
<reference evidence="8 9" key="1">
    <citation type="submission" date="2016-11" db="EMBL/GenBank/DDBJ databases">
        <authorList>
            <person name="Jaros S."/>
            <person name="Januszkiewicz K."/>
            <person name="Wedrychowicz H."/>
        </authorList>
    </citation>
    <scope>NUCLEOTIDE SEQUENCE [LARGE SCALE GENOMIC DNA]</scope>
    <source>
        <strain evidence="8 9">DSM 26892</strain>
    </source>
</reference>
<dbReference type="GO" id="GO:0016149">
    <property type="term" value="F:translation release factor activity, codon specific"/>
    <property type="evidence" value="ECO:0007669"/>
    <property type="project" value="UniProtKB-UniRule"/>
</dbReference>
<dbReference type="Gene3D" id="1.20.58.410">
    <property type="entry name" value="Release factor"/>
    <property type="match status" value="1"/>
</dbReference>
<dbReference type="Pfam" id="PF00472">
    <property type="entry name" value="RF-1"/>
    <property type="match status" value="1"/>
</dbReference>
<comment type="function">
    <text evidence="4">Peptide chain release factor 2 directs the termination of translation in response to the peptide chain termination codons UGA and UAA.</text>
</comment>
<dbReference type="SUPFAM" id="SSF75620">
    <property type="entry name" value="Release factor"/>
    <property type="match status" value="1"/>
</dbReference>
<dbReference type="STRING" id="313368.SAMN04488012_101523"/>
<keyword evidence="2 4" id="KW-0488">Methylation</keyword>
<dbReference type="RefSeq" id="WP_073126323.1">
    <property type="nucleotide sequence ID" value="NZ_FQZA01000001.1"/>
</dbReference>
<dbReference type="InterPro" id="IPR045853">
    <property type="entry name" value="Pep_chain_release_fac_I_sf"/>
</dbReference>
<dbReference type="EMBL" id="FQZA01000001">
    <property type="protein sequence ID" value="SHI49027.1"/>
    <property type="molecule type" value="Genomic_DNA"/>
</dbReference>
<dbReference type="HAMAP" id="MF_00094">
    <property type="entry name" value="Rel_fac_2"/>
    <property type="match status" value="1"/>
</dbReference>
<organism evidence="8 9">
    <name type="scientific">Palleronia salina</name>
    <dbReference type="NCBI Taxonomy" id="313368"/>
    <lineage>
        <taxon>Bacteria</taxon>
        <taxon>Pseudomonadati</taxon>
        <taxon>Pseudomonadota</taxon>
        <taxon>Alphaproteobacteria</taxon>
        <taxon>Rhodobacterales</taxon>
        <taxon>Roseobacteraceae</taxon>
        <taxon>Palleronia</taxon>
    </lineage>
</organism>